<comment type="catalytic activity">
    <reaction evidence="1 7">
        <text>L-alanine = D-alanine</text>
        <dbReference type="Rhea" id="RHEA:20249"/>
        <dbReference type="ChEBI" id="CHEBI:57416"/>
        <dbReference type="ChEBI" id="CHEBI:57972"/>
        <dbReference type="EC" id="5.1.1.1"/>
    </reaction>
</comment>
<feature type="modified residue" description="N6-(pyridoxal phosphate)lysine" evidence="7 8">
    <location>
        <position position="40"/>
    </location>
</feature>
<dbReference type="PRINTS" id="PR00992">
    <property type="entry name" value="ALARACEMASE"/>
</dbReference>
<dbReference type="InterPro" id="IPR000821">
    <property type="entry name" value="Ala_racemase"/>
</dbReference>
<dbReference type="GO" id="GO:0030170">
    <property type="term" value="F:pyridoxal phosphate binding"/>
    <property type="evidence" value="ECO:0007669"/>
    <property type="project" value="UniProtKB-UniRule"/>
</dbReference>
<dbReference type="PANTHER" id="PTHR30511">
    <property type="entry name" value="ALANINE RACEMASE"/>
    <property type="match status" value="1"/>
</dbReference>
<evidence type="ECO:0000256" key="9">
    <source>
        <dbReference type="PIRSR" id="PIRSR600821-52"/>
    </source>
</evidence>
<evidence type="ECO:0000256" key="5">
    <source>
        <dbReference type="ARBA" id="ARBA00022898"/>
    </source>
</evidence>
<sequence>MDCPDDIAGALLTIDLSALVANYRRLAARVAPADLAAVVKADAYGLGAAEIVPALVSAGCRHFFVAHLGEALAICNHVPRGSALYVLNGLVAGAEATCAGADIVPVLNSLGQAHRWRDLALRRGRPLPAVVQVDSGMSRLGLSAADAATLAADLDFRARVPLRAVMSHLACADEPGRPANARQHAQFAELAALFPGAPRSLANSGGCLLGAAFRGQIARAGIALYGSDPAEDLAEPFRPVVRLDARVIQLRTVPAGTGVGYGLDWIAPVERRLATLAIGYADGLPRSLMGRGAAWFGGVRLPIVGRVSMDSMTVDVSDLAPGALSEGDLVEIIGANQRVDDLAAAAGTISYEILTSLGARFGRTYVPATCSRPVLEAIA</sequence>
<dbReference type="SMART" id="SM01005">
    <property type="entry name" value="Ala_racemase_C"/>
    <property type="match status" value="1"/>
</dbReference>
<name>A0A7X1FUE6_9SPHN</name>
<dbReference type="Pfam" id="PF01168">
    <property type="entry name" value="Ala_racemase_N"/>
    <property type="match status" value="1"/>
</dbReference>
<accession>A0A7X1FUE6</accession>
<feature type="binding site" evidence="7 9">
    <location>
        <position position="139"/>
    </location>
    <ligand>
        <name>substrate</name>
    </ligand>
</feature>
<evidence type="ECO:0000313" key="12">
    <source>
        <dbReference type="Proteomes" id="UP000566813"/>
    </source>
</evidence>
<reference evidence="11 12" key="1">
    <citation type="submission" date="2020-08" db="EMBL/GenBank/DDBJ databases">
        <title>The genome sequence of type strain Novosphingobium flavum NBRC 111647.</title>
        <authorList>
            <person name="Liu Y."/>
        </authorList>
    </citation>
    <scope>NUCLEOTIDE SEQUENCE [LARGE SCALE GENOMIC DNA]</scope>
    <source>
        <strain evidence="11 12">NBRC 111647</strain>
    </source>
</reference>
<dbReference type="GO" id="GO:0005829">
    <property type="term" value="C:cytosol"/>
    <property type="evidence" value="ECO:0007669"/>
    <property type="project" value="TreeGrafter"/>
</dbReference>
<comment type="cofactor">
    <cofactor evidence="2 7 8">
        <name>pyridoxal 5'-phosphate</name>
        <dbReference type="ChEBI" id="CHEBI:597326"/>
    </cofactor>
</comment>
<dbReference type="GO" id="GO:0008784">
    <property type="term" value="F:alanine racemase activity"/>
    <property type="evidence" value="ECO:0007669"/>
    <property type="project" value="UniProtKB-UniRule"/>
</dbReference>
<feature type="active site" description="Proton acceptor; specific for L-alanine" evidence="7">
    <location>
        <position position="261"/>
    </location>
</feature>
<dbReference type="GO" id="GO:0030632">
    <property type="term" value="P:D-alanine biosynthetic process"/>
    <property type="evidence" value="ECO:0007669"/>
    <property type="project" value="UniProtKB-UniRule"/>
</dbReference>
<proteinExistence type="inferred from homology"/>
<feature type="domain" description="Alanine racemase C-terminal" evidence="10">
    <location>
        <begin position="240"/>
        <end position="366"/>
    </location>
</feature>
<feature type="active site" description="Proton acceptor; specific for D-alanine" evidence="7">
    <location>
        <position position="40"/>
    </location>
</feature>
<dbReference type="Proteomes" id="UP000566813">
    <property type="component" value="Unassembled WGS sequence"/>
</dbReference>
<evidence type="ECO:0000256" key="2">
    <source>
        <dbReference type="ARBA" id="ARBA00001933"/>
    </source>
</evidence>
<keyword evidence="6 7" id="KW-0413">Isomerase</keyword>
<dbReference type="EMBL" id="JACLAW010000015">
    <property type="protein sequence ID" value="MBC2667156.1"/>
    <property type="molecule type" value="Genomic_DNA"/>
</dbReference>
<dbReference type="NCBIfam" id="TIGR00492">
    <property type="entry name" value="alr"/>
    <property type="match status" value="1"/>
</dbReference>
<keyword evidence="12" id="KW-1185">Reference proteome</keyword>
<comment type="similarity">
    <text evidence="3 7">Belongs to the alanine racemase family.</text>
</comment>
<evidence type="ECO:0000256" key="7">
    <source>
        <dbReference type="HAMAP-Rule" id="MF_01201"/>
    </source>
</evidence>
<evidence type="ECO:0000313" key="11">
    <source>
        <dbReference type="EMBL" id="MBC2667156.1"/>
    </source>
</evidence>
<dbReference type="HAMAP" id="MF_01201">
    <property type="entry name" value="Ala_racemase"/>
    <property type="match status" value="1"/>
</dbReference>
<dbReference type="InterPro" id="IPR029066">
    <property type="entry name" value="PLP-binding_barrel"/>
</dbReference>
<dbReference type="RefSeq" id="WP_185665453.1">
    <property type="nucleotide sequence ID" value="NZ_JACLAW010000015.1"/>
</dbReference>
<gene>
    <name evidence="11" type="primary">alr</name>
    <name evidence="11" type="ORF">H7F51_16675</name>
</gene>
<dbReference type="PROSITE" id="PS00395">
    <property type="entry name" value="ALANINE_RACEMASE"/>
    <property type="match status" value="1"/>
</dbReference>
<evidence type="ECO:0000256" key="4">
    <source>
        <dbReference type="ARBA" id="ARBA00013089"/>
    </source>
</evidence>
<comment type="function">
    <text evidence="7">Catalyzes the interconversion of L-alanine and D-alanine. May also act on other amino acids.</text>
</comment>
<evidence type="ECO:0000256" key="1">
    <source>
        <dbReference type="ARBA" id="ARBA00000316"/>
    </source>
</evidence>
<dbReference type="InterPro" id="IPR020622">
    <property type="entry name" value="Ala_racemase_pyridoxalP-BS"/>
</dbReference>
<dbReference type="Gene3D" id="3.20.20.10">
    <property type="entry name" value="Alanine racemase"/>
    <property type="match status" value="1"/>
</dbReference>
<dbReference type="CDD" id="cd00430">
    <property type="entry name" value="PLPDE_III_AR"/>
    <property type="match status" value="1"/>
</dbReference>
<evidence type="ECO:0000259" key="10">
    <source>
        <dbReference type="SMART" id="SM01005"/>
    </source>
</evidence>
<comment type="caution">
    <text evidence="11">The sequence shown here is derived from an EMBL/GenBank/DDBJ whole genome shotgun (WGS) entry which is preliminary data.</text>
</comment>
<organism evidence="11 12">
    <name type="scientific">Novosphingobium flavum</name>
    <dbReference type="NCBI Taxonomy" id="1778672"/>
    <lineage>
        <taxon>Bacteria</taxon>
        <taxon>Pseudomonadati</taxon>
        <taxon>Pseudomonadota</taxon>
        <taxon>Alphaproteobacteria</taxon>
        <taxon>Sphingomonadales</taxon>
        <taxon>Sphingomonadaceae</taxon>
        <taxon>Novosphingobium</taxon>
    </lineage>
</organism>
<dbReference type="PANTHER" id="PTHR30511:SF0">
    <property type="entry name" value="ALANINE RACEMASE, CATABOLIC-RELATED"/>
    <property type="match status" value="1"/>
</dbReference>
<dbReference type="EC" id="5.1.1.1" evidence="4 7"/>
<dbReference type="SUPFAM" id="SSF51419">
    <property type="entry name" value="PLP-binding barrel"/>
    <property type="match status" value="1"/>
</dbReference>
<comment type="pathway">
    <text evidence="7">Amino-acid biosynthesis; D-alanine biosynthesis; D-alanine from L-alanine: step 1/1.</text>
</comment>
<dbReference type="InterPro" id="IPR001608">
    <property type="entry name" value="Ala_racemase_N"/>
</dbReference>
<dbReference type="UniPathway" id="UPA00042">
    <property type="reaction ID" value="UER00497"/>
</dbReference>
<dbReference type="InterPro" id="IPR009006">
    <property type="entry name" value="Ala_racemase/Decarboxylase_C"/>
</dbReference>
<protein>
    <recommendedName>
        <fullName evidence="4 7">Alanine racemase</fullName>
        <ecNumber evidence="4 7">5.1.1.1</ecNumber>
    </recommendedName>
</protein>
<dbReference type="AlphaFoldDB" id="A0A7X1FUE6"/>
<dbReference type="SUPFAM" id="SSF50621">
    <property type="entry name" value="Alanine racemase C-terminal domain-like"/>
    <property type="match status" value="1"/>
</dbReference>
<evidence type="ECO:0000256" key="6">
    <source>
        <dbReference type="ARBA" id="ARBA00023235"/>
    </source>
</evidence>
<feature type="binding site" evidence="7 9">
    <location>
        <position position="309"/>
    </location>
    <ligand>
        <name>substrate</name>
    </ligand>
</feature>
<dbReference type="Gene3D" id="2.40.37.10">
    <property type="entry name" value="Lyase, Ornithine Decarboxylase, Chain A, domain 1"/>
    <property type="match status" value="1"/>
</dbReference>
<keyword evidence="5 7" id="KW-0663">Pyridoxal phosphate</keyword>
<evidence type="ECO:0000256" key="8">
    <source>
        <dbReference type="PIRSR" id="PIRSR600821-50"/>
    </source>
</evidence>
<dbReference type="InterPro" id="IPR011079">
    <property type="entry name" value="Ala_racemase_C"/>
</dbReference>
<dbReference type="Pfam" id="PF00842">
    <property type="entry name" value="Ala_racemase_C"/>
    <property type="match status" value="1"/>
</dbReference>
<evidence type="ECO:0000256" key="3">
    <source>
        <dbReference type="ARBA" id="ARBA00007880"/>
    </source>
</evidence>